<dbReference type="Pfam" id="PF06445">
    <property type="entry name" value="GyrI-like"/>
    <property type="match status" value="1"/>
</dbReference>
<dbReference type="EMBL" id="CP071709">
    <property type="protein sequence ID" value="QVY60433.1"/>
    <property type="molecule type" value="Genomic_DNA"/>
</dbReference>
<dbReference type="InterPro" id="IPR011256">
    <property type="entry name" value="Reg_factor_effector_dom_sf"/>
</dbReference>
<name>A0ABX8F7M4_9BACI</name>
<dbReference type="InterPro" id="IPR029442">
    <property type="entry name" value="GyrI-like"/>
</dbReference>
<organism evidence="2 3">
    <name type="scientific">Cytobacillus gottheilii</name>
    <dbReference type="NCBI Taxonomy" id="859144"/>
    <lineage>
        <taxon>Bacteria</taxon>
        <taxon>Bacillati</taxon>
        <taxon>Bacillota</taxon>
        <taxon>Bacilli</taxon>
        <taxon>Bacillales</taxon>
        <taxon>Bacillaceae</taxon>
        <taxon>Cytobacillus</taxon>
    </lineage>
</organism>
<dbReference type="SUPFAM" id="SSF55136">
    <property type="entry name" value="Probable bacterial effector-binding domain"/>
    <property type="match status" value="1"/>
</dbReference>
<accession>A0ABX8F7M4</accession>
<keyword evidence="3" id="KW-1185">Reference proteome</keyword>
<gene>
    <name evidence="2" type="ORF">J1899_15625</name>
</gene>
<dbReference type="RefSeq" id="WP_214475086.1">
    <property type="nucleotide sequence ID" value="NZ_CP071709.1"/>
</dbReference>
<feature type="domain" description="AraC effector-binding" evidence="1">
    <location>
        <begin position="1"/>
        <end position="147"/>
    </location>
</feature>
<evidence type="ECO:0000259" key="1">
    <source>
        <dbReference type="SMART" id="SM00871"/>
    </source>
</evidence>
<dbReference type="Gene3D" id="3.20.80.10">
    <property type="entry name" value="Regulatory factor, effector binding domain"/>
    <property type="match status" value="1"/>
</dbReference>
<dbReference type="InterPro" id="IPR010499">
    <property type="entry name" value="AraC_E-bd"/>
</dbReference>
<sequence length="148" mass="16906">MFFKKVKKDFKLVALKGSGEFVHYGYDVPLLAKELLNRSEEILHSTETEISLYEPKKNKEHKVGTFYAGLIVSEQLSETPPGMEYMEISKSYITIRGNMSKVAELHSQLLNWAAEQGHQLDLDAFIIETYHPVGDGEEEVEIYLPIQV</sequence>
<dbReference type="SMART" id="SM00871">
    <property type="entry name" value="AraC_E_bind"/>
    <property type="match status" value="1"/>
</dbReference>
<dbReference type="Proteomes" id="UP000679247">
    <property type="component" value="Chromosome"/>
</dbReference>
<reference evidence="2 3" key="1">
    <citation type="submission" date="2021-03" db="EMBL/GenBank/DDBJ databases">
        <title>The first data on the complete genome of the tetrodotoxin-producing bacterium.</title>
        <authorList>
            <person name="Melnikova D.I."/>
            <person name="Nijland R."/>
            <person name="Magarlamov T.Y."/>
        </authorList>
    </citation>
    <scope>NUCLEOTIDE SEQUENCE [LARGE SCALE GENOMIC DNA]</scope>
    <source>
        <strain evidence="2 3">1839</strain>
    </source>
</reference>
<evidence type="ECO:0000313" key="3">
    <source>
        <dbReference type="Proteomes" id="UP000679247"/>
    </source>
</evidence>
<evidence type="ECO:0000313" key="2">
    <source>
        <dbReference type="EMBL" id="QVY60433.1"/>
    </source>
</evidence>
<proteinExistence type="predicted"/>
<protein>
    <submittedName>
        <fullName evidence="2">Effector binding domain-containing protein</fullName>
    </submittedName>
</protein>